<feature type="transmembrane region" description="Helical" evidence="2">
    <location>
        <begin position="26"/>
        <end position="46"/>
    </location>
</feature>
<organism evidence="3">
    <name type="scientific">Streptomyces auratus AGR0001</name>
    <dbReference type="NCBI Taxonomy" id="1160718"/>
    <lineage>
        <taxon>Bacteria</taxon>
        <taxon>Bacillati</taxon>
        <taxon>Actinomycetota</taxon>
        <taxon>Actinomycetes</taxon>
        <taxon>Kitasatosporales</taxon>
        <taxon>Streptomycetaceae</taxon>
        <taxon>Streptomyces</taxon>
    </lineage>
</organism>
<sequence length="366" mass="39304">MGSVAALLLSAAIVLGSRMLRDFDSALLPYAVATVFLAFGIAYRCTVRCSDPAARRLHRQARPTLFSKDARSTEDATRVEISSADAPPADVSSTDAPSTGVASAEFPNAEFPNAEIANAEIPSADVSSDGSPRQRSPRPGLSRVGSRDESLSEEDLRSLPWEDPRRASAALPRETVAGLGFRKFVGAHSAARWVAHQLLFWGCLLAVLISIPLVWGWLTFTAATGPGPGPGYDMRIWGFRVIGFDSSDVVGWIVFHGLDLAALLVIAGAGYFLWRRLRDRAAAPGARVAYDLVPLLALLVVSVTGLLLTFSALFLHGGGYRLLALLHMASVVFTLVYLPFGKFFHPVQRSGAADGKPFARTARLDE</sequence>
<feature type="transmembrane region" description="Helical" evidence="2">
    <location>
        <begin position="198"/>
        <end position="218"/>
    </location>
</feature>
<feature type="region of interest" description="Disordered" evidence="1">
    <location>
        <begin position="121"/>
        <end position="158"/>
    </location>
</feature>
<evidence type="ECO:0000256" key="1">
    <source>
        <dbReference type="SAM" id="MobiDB-lite"/>
    </source>
</evidence>
<gene>
    <name evidence="3" type="ORF">SU9_17672</name>
</gene>
<dbReference type="AlphaFoldDB" id="J1ZV68"/>
<accession>J1ZV68</accession>
<feature type="compositionally biased region" description="Basic and acidic residues" evidence="1">
    <location>
        <begin position="145"/>
        <end position="158"/>
    </location>
</feature>
<feature type="transmembrane region" description="Helical" evidence="2">
    <location>
        <begin position="322"/>
        <end position="340"/>
    </location>
</feature>
<dbReference type="eggNOG" id="COG2223">
    <property type="taxonomic scope" value="Bacteria"/>
</dbReference>
<dbReference type="Gene3D" id="1.20.950.20">
    <property type="entry name" value="Transmembrane di-heme cytochromes, Chain C"/>
    <property type="match status" value="1"/>
</dbReference>
<feature type="compositionally biased region" description="Polar residues" evidence="1">
    <location>
        <begin position="125"/>
        <end position="134"/>
    </location>
</feature>
<feature type="region of interest" description="Disordered" evidence="1">
    <location>
        <begin position="65"/>
        <end position="104"/>
    </location>
</feature>
<evidence type="ECO:0000313" key="3">
    <source>
        <dbReference type="EMBL" id="EJJ05611.1"/>
    </source>
</evidence>
<protein>
    <submittedName>
        <fullName evidence="3">Uncharacterized protein</fullName>
    </submittedName>
</protein>
<feature type="compositionally biased region" description="Basic and acidic residues" evidence="1">
    <location>
        <begin position="68"/>
        <end position="78"/>
    </location>
</feature>
<dbReference type="PATRIC" id="fig|1160718.3.peg.3571"/>
<dbReference type="InterPro" id="IPR036197">
    <property type="entry name" value="NarG-like_sf"/>
</dbReference>
<feature type="transmembrane region" description="Helical" evidence="2">
    <location>
        <begin position="249"/>
        <end position="274"/>
    </location>
</feature>
<proteinExistence type="predicted"/>
<keyword evidence="2" id="KW-0472">Membrane</keyword>
<name>J1ZV68_9ACTN</name>
<dbReference type="STRING" id="1160718.SU9_17672"/>
<evidence type="ECO:0000256" key="2">
    <source>
        <dbReference type="SAM" id="Phobius"/>
    </source>
</evidence>
<comment type="caution">
    <text evidence="3">The sequence shown here is derived from an EMBL/GenBank/DDBJ whole genome shotgun (WGS) entry which is preliminary data.</text>
</comment>
<keyword evidence="2" id="KW-1133">Transmembrane helix</keyword>
<feature type="transmembrane region" description="Helical" evidence="2">
    <location>
        <begin position="295"/>
        <end position="316"/>
    </location>
</feature>
<feature type="compositionally biased region" description="Low complexity" evidence="1">
    <location>
        <begin position="82"/>
        <end position="98"/>
    </location>
</feature>
<reference evidence="3" key="1">
    <citation type="journal article" date="2012" name="J. Bacteriol.">
        <title>Genome Sequence of Streptomyces auratus Strain AGR0001, a Phoslactomycin-Producing Actinomycete.</title>
        <authorList>
            <person name="Han X."/>
            <person name="Li M."/>
            <person name="Ding Z."/>
            <person name="Zhao J."/>
            <person name="Ji K."/>
            <person name="Wen M."/>
            <person name="Lu T."/>
        </authorList>
    </citation>
    <scope>NUCLEOTIDE SEQUENCE [LARGE SCALE GENOMIC DNA]</scope>
    <source>
        <strain evidence="3">AGR0001</strain>
    </source>
</reference>
<dbReference type="HOGENOM" id="CLU_756286_0_0_11"/>
<dbReference type="EMBL" id="AJGV01000104">
    <property type="protein sequence ID" value="EJJ05611.1"/>
    <property type="molecule type" value="Genomic_DNA"/>
</dbReference>
<keyword evidence="2" id="KW-0812">Transmembrane</keyword>
<dbReference type="SUPFAM" id="SSF103501">
    <property type="entry name" value="Respiratory nitrate reductase 1 gamma chain"/>
    <property type="match status" value="1"/>
</dbReference>